<feature type="region of interest" description="Disordered" evidence="1">
    <location>
        <begin position="59"/>
        <end position="103"/>
    </location>
</feature>
<feature type="region of interest" description="Disordered" evidence="1">
    <location>
        <begin position="22"/>
        <end position="46"/>
    </location>
</feature>
<evidence type="ECO:0000256" key="1">
    <source>
        <dbReference type="SAM" id="MobiDB-lite"/>
    </source>
</evidence>
<proteinExistence type="predicted"/>
<feature type="region of interest" description="Disordered" evidence="1">
    <location>
        <begin position="376"/>
        <end position="410"/>
    </location>
</feature>
<gene>
    <name evidence="3" type="primary">jg9158</name>
    <name evidence="3" type="ORF">PAEG_LOCUS8424</name>
</gene>
<reference evidence="3" key="1">
    <citation type="submission" date="2022-03" db="EMBL/GenBank/DDBJ databases">
        <authorList>
            <person name="Lindestad O."/>
        </authorList>
    </citation>
    <scope>NUCLEOTIDE SEQUENCE</scope>
</reference>
<accession>A0A8S4R2D7</accession>
<dbReference type="Pfam" id="PF16012">
    <property type="entry name" value="DUF4780"/>
    <property type="match status" value="1"/>
</dbReference>
<keyword evidence="4" id="KW-1185">Reference proteome</keyword>
<feature type="compositionally biased region" description="Basic and acidic residues" evidence="1">
    <location>
        <begin position="69"/>
        <end position="79"/>
    </location>
</feature>
<protein>
    <submittedName>
        <fullName evidence="3">Jg9158 protein</fullName>
    </submittedName>
</protein>
<dbReference type="Proteomes" id="UP000838756">
    <property type="component" value="Unassembled WGS sequence"/>
</dbReference>
<dbReference type="AlphaFoldDB" id="A0A8S4R2D7"/>
<feature type="compositionally biased region" description="Polar residues" evidence="1">
    <location>
        <begin position="23"/>
        <end position="36"/>
    </location>
</feature>
<name>A0A8S4R2D7_9NEOP</name>
<feature type="compositionally biased region" description="Basic and acidic residues" evidence="1">
    <location>
        <begin position="150"/>
        <end position="162"/>
    </location>
</feature>
<dbReference type="EMBL" id="CAKXAJ010024396">
    <property type="protein sequence ID" value="CAH2228630.1"/>
    <property type="molecule type" value="Genomic_DNA"/>
</dbReference>
<feature type="non-terminal residue" evidence="3">
    <location>
        <position position="410"/>
    </location>
</feature>
<evidence type="ECO:0000259" key="2">
    <source>
        <dbReference type="Pfam" id="PF16012"/>
    </source>
</evidence>
<dbReference type="OrthoDB" id="6931460at2759"/>
<evidence type="ECO:0000313" key="3">
    <source>
        <dbReference type="EMBL" id="CAH2228630.1"/>
    </source>
</evidence>
<dbReference type="InterPro" id="IPR031961">
    <property type="entry name" value="DUF4780"/>
</dbReference>
<comment type="caution">
    <text evidence="3">The sequence shown here is derived from an EMBL/GenBank/DDBJ whole genome shotgun (WGS) entry which is preliminary data.</text>
</comment>
<feature type="compositionally biased region" description="Polar residues" evidence="1">
    <location>
        <begin position="80"/>
        <end position="90"/>
    </location>
</feature>
<organism evidence="3 4">
    <name type="scientific">Pararge aegeria aegeria</name>
    <dbReference type="NCBI Taxonomy" id="348720"/>
    <lineage>
        <taxon>Eukaryota</taxon>
        <taxon>Metazoa</taxon>
        <taxon>Ecdysozoa</taxon>
        <taxon>Arthropoda</taxon>
        <taxon>Hexapoda</taxon>
        <taxon>Insecta</taxon>
        <taxon>Pterygota</taxon>
        <taxon>Neoptera</taxon>
        <taxon>Endopterygota</taxon>
        <taxon>Lepidoptera</taxon>
        <taxon>Glossata</taxon>
        <taxon>Ditrysia</taxon>
        <taxon>Papilionoidea</taxon>
        <taxon>Nymphalidae</taxon>
        <taxon>Satyrinae</taxon>
        <taxon>Satyrini</taxon>
        <taxon>Parargina</taxon>
        <taxon>Pararge</taxon>
    </lineage>
</organism>
<feature type="region of interest" description="Disordered" evidence="1">
    <location>
        <begin position="131"/>
        <end position="183"/>
    </location>
</feature>
<feature type="domain" description="DUF4780" evidence="2">
    <location>
        <begin position="200"/>
        <end position="357"/>
    </location>
</feature>
<evidence type="ECO:0000313" key="4">
    <source>
        <dbReference type="Proteomes" id="UP000838756"/>
    </source>
</evidence>
<sequence>MRGSGALRHFISLATRGTCMDTHMSNLLPSTSGGSDQEQRSKTDSAPTGIFQELKTSIDSATTGAPSVLDRDVTMEDGGHTTSAQPSSKPAQPDNKNIYANPAFRRLSGAGKKRMWRLLKEGLELNEAILQAGKPCSTQPNGPRHNLKRGRPEDNSPKEKPSKAPKLSTTPVRRGTNPPLSYRDIAGATRVGIQNVVPMTDAQMSSVRAALVTFLNTKGRCMDNRGAGPSFLGFTHKAGWILVTCENQRSKDWLVSELPNCKPWPEANLSIMEDSELPKPWIATTLIPATDASSVSEALDTIRYQNEGLYPEHWRVLNEKVDGAGIIAAISLDEISVETLRARDFRVNIGFRKIVFRVRGANTGSASGAAAEVHTNPATAAPGSTGLGVGSAGLSTSPAPPAPGPSGLGG</sequence>